<feature type="compositionally biased region" description="Basic and acidic residues" evidence="1">
    <location>
        <begin position="126"/>
        <end position="154"/>
    </location>
</feature>
<comment type="caution">
    <text evidence="4">The sequence shown here is derived from an EMBL/GenBank/DDBJ whole genome shotgun (WGS) entry which is preliminary data.</text>
</comment>
<proteinExistence type="predicted"/>
<name>A0A8J3RLL4_9ACTN</name>
<feature type="region of interest" description="Disordered" evidence="1">
    <location>
        <begin position="59"/>
        <end position="154"/>
    </location>
</feature>
<reference evidence="4 5" key="1">
    <citation type="submission" date="2021-01" db="EMBL/GenBank/DDBJ databases">
        <title>Whole genome shotgun sequence of Planobispora longispora NBRC 13918.</title>
        <authorList>
            <person name="Komaki H."/>
            <person name="Tamura T."/>
        </authorList>
    </citation>
    <scope>NUCLEOTIDE SEQUENCE [LARGE SCALE GENOMIC DNA]</scope>
    <source>
        <strain evidence="4 5">NBRC 13918</strain>
    </source>
</reference>
<keyword evidence="5" id="KW-1185">Reference proteome</keyword>
<gene>
    <name evidence="4" type="ORF">Plo01_24910</name>
</gene>
<feature type="domain" description="J" evidence="3">
    <location>
        <begin position="1"/>
        <end position="59"/>
    </location>
</feature>
<evidence type="ECO:0000313" key="4">
    <source>
        <dbReference type="EMBL" id="GIH76062.1"/>
    </source>
</evidence>
<dbReference type="SMART" id="SM00271">
    <property type="entry name" value="DnaJ"/>
    <property type="match status" value="1"/>
</dbReference>
<feature type="compositionally biased region" description="Low complexity" evidence="1">
    <location>
        <begin position="86"/>
        <end position="115"/>
    </location>
</feature>
<dbReference type="Proteomes" id="UP000616724">
    <property type="component" value="Unassembled WGS sequence"/>
</dbReference>
<accession>A0A8J3RLL4</accession>
<keyword evidence="2" id="KW-0472">Membrane</keyword>
<evidence type="ECO:0000313" key="5">
    <source>
        <dbReference type="Proteomes" id="UP000616724"/>
    </source>
</evidence>
<dbReference type="Gene3D" id="1.10.287.110">
    <property type="entry name" value="DnaJ domain"/>
    <property type="match status" value="1"/>
</dbReference>
<feature type="transmembrane region" description="Helical" evidence="2">
    <location>
        <begin position="166"/>
        <end position="186"/>
    </location>
</feature>
<dbReference type="SUPFAM" id="SSF46565">
    <property type="entry name" value="Chaperone J-domain"/>
    <property type="match status" value="1"/>
</dbReference>
<dbReference type="EMBL" id="BOOH01000019">
    <property type="protein sequence ID" value="GIH76062.1"/>
    <property type="molecule type" value="Genomic_DNA"/>
</dbReference>
<keyword evidence="2" id="KW-0812">Transmembrane</keyword>
<dbReference type="AlphaFoldDB" id="A0A8J3RLL4"/>
<evidence type="ECO:0000259" key="3">
    <source>
        <dbReference type="PROSITE" id="PS50076"/>
    </source>
</evidence>
<dbReference type="InterPro" id="IPR036869">
    <property type="entry name" value="J_dom_sf"/>
</dbReference>
<feature type="transmembrane region" description="Helical" evidence="2">
    <location>
        <begin position="198"/>
        <end position="222"/>
    </location>
</feature>
<dbReference type="InterPro" id="IPR001623">
    <property type="entry name" value="DnaJ_domain"/>
</dbReference>
<evidence type="ECO:0000256" key="1">
    <source>
        <dbReference type="SAM" id="MobiDB-lite"/>
    </source>
</evidence>
<dbReference type="PROSITE" id="PS50076">
    <property type="entry name" value="DNAJ_2"/>
    <property type="match status" value="1"/>
</dbReference>
<dbReference type="PANTHER" id="PTHR24074">
    <property type="entry name" value="CO-CHAPERONE PROTEIN DJLA"/>
    <property type="match status" value="1"/>
</dbReference>
<dbReference type="InterPro" id="IPR050817">
    <property type="entry name" value="DjlA_DnaK_co-chaperone"/>
</dbReference>
<dbReference type="Pfam" id="PF00226">
    <property type="entry name" value="DnaJ"/>
    <property type="match status" value="1"/>
</dbReference>
<dbReference type="CDD" id="cd06257">
    <property type="entry name" value="DnaJ"/>
    <property type="match status" value="1"/>
</dbReference>
<protein>
    <recommendedName>
        <fullName evidence="3">J domain-containing protein</fullName>
    </recommendedName>
</protein>
<keyword evidence="2" id="KW-1133">Transmembrane helix</keyword>
<organism evidence="4 5">
    <name type="scientific">Planobispora longispora</name>
    <dbReference type="NCBI Taxonomy" id="28887"/>
    <lineage>
        <taxon>Bacteria</taxon>
        <taxon>Bacillati</taxon>
        <taxon>Actinomycetota</taxon>
        <taxon>Actinomycetes</taxon>
        <taxon>Streptosporangiales</taxon>
        <taxon>Streptosporangiaceae</taxon>
        <taxon>Planobispora</taxon>
    </lineage>
</organism>
<sequence>MLGVPFTATPEDLRQAYRRLARRYHPDKNPQGHAMFAEIASAYGLLSDPERRLRYDLERRSAPSPQEAEDDRWTAPAPERTPPAPEHAAAGSAGSAGSASSANSAGSAASASSAGRTATAPPGRPYGERPSGRRARPEQGERPEDPLARLERLHGPRPTAGTVVKLLFYLPAGGFLAVLTSAFITVSLGDAARDTGRAAAIVIWLALWSFLVVVKVRLWLLYRRVSGAGGR</sequence>
<evidence type="ECO:0000256" key="2">
    <source>
        <dbReference type="SAM" id="Phobius"/>
    </source>
</evidence>